<evidence type="ECO:0000256" key="3">
    <source>
        <dbReference type="ARBA" id="ARBA00022771"/>
    </source>
</evidence>
<feature type="region of interest" description="Disordered" evidence="6">
    <location>
        <begin position="124"/>
        <end position="244"/>
    </location>
</feature>
<keyword evidence="2" id="KW-0677">Repeat</keyword>
<evidence type="ECO:0000256" key="5">
    <source>
        <dbReference type="PROSITE-ProRule" id="PRU00723"/>
    </source>
</evidence>
<feature type="region of interest" description="Disordered" evidence="6">
    <location>
        <begin position="539"/>
        <end position="564"/>
    </location>
</feature>
<name>A0ABN9SRZ4_9DINO</name>
<evidence type="ECO:0000256" key="4">
    <source>
        <dbReference type="ARBA" id="ARBA00022833"/>
    </source>
</evidence>
<feature type="zinc finger region" description="C3H1-type" evidence="5">
    <location>
        <begin position="92"/>
        <end position="119"/>
    </location>
</feature>
<feature type="compositionally biased region" description="Low complexity" evidence="6">
    <location>
        <begin position="161"/>
        <end position="171"/>
    </location>
</feature>
<keyword evidence="3 5" id="KW-0863">Zinc-finger</keyword>
<keyword evidence="9" id="KW-1185">Reference proteome</keyword>
<dbReference type="SMART" id="SM00356">
    <property type="entry name" value="ZnF_C3H1"/>
    <property type="match status" value="3"/>
</dbReference>
<dbReference type="Proteomes" id="UP001189429">
    <property type="component" value="Unassembled WGS sequence"/>
</dbReference>
<reference evidence="8" key="1">
    <citation type="submission" date="2023-10" db="EMBL/GenBank/DDBJ databases">
        <authorList>
            <person name="Chen Y."/>
            <person name="Shah S."/>
            <person name="Dougan E. K."/>
            <person name="Thang M."/>
            <person name="Chan C."/>
        </authorList>
    </citation>
    <scope>NUCLEOTIDE SEQUENCE [LARGE SCALE GENOMIC DNA]</scope>
</reference>
<dbReference type="SUPFAM" id="SSF90229">
    <property type="entry name" value="CCCH zinc finger"/>
    <property type="match status" value="2"/>
</dbReference>
<organism evidence="8 9">
    <name type="scientific">Prorocentrum cordatum</name>
    <dbReference type="NCBI Taxonomy" id="2364126"/>
    <lineage>
        <taxon>Eukaryota</taxon>
        <taxon>Sar</taxon>
        <taxon>Alveolata</taxon>
        <taxon>Dinophyceae</taxon>
        <taxon>Prorocentrales</taxon>
        <taxon>Prorocentraceae</taxon>
        <taxon>Prorocentrum</taxon>
    </lineage>
</organism>
<gene>
    <name evidence="8" type="ORF">PCOR1329_LOCUS32075</name>
</gene>
<dbReference type="InterPro" id="IPR045877">
    <property type="entry name" value="ZFP36-like"/>
</dbReference>
<dbReference type="InterPro" id="IPR000571">
    <property type="entry name" value="Znf_CCCH"/>
</dbReference>
<protein>
    <recommendedName>
        <fullName evidence="7">C3H1-type domain-containing protein</fullName>
    </recommendedName>
</protein>
<evidence type="ECO:0000256" key="1">
    <source>
        <dbReference type="ARBA" id="ARBA00022723"/>
    </source>
</evidence>
<proteinExistence type="predicted"/>
<dbReference type="PANTHER" id="PTHR12547:SF18">
    <property type="entry name" value="PROTEIN TIS11"/>
    <property type="match status" value="1"/>
</dbReference>
<dbReference type="Gene3D" id="4.10.1000.10">
    <property type="entry name" value="Zinc finger, CCCH-type"/>
    <property type="match status" value="1"/>
</dbReference>
<evidence type="ECO:0000313" key="8">
    <source>
        <dbReference type="EMBL" id="CAK0834715.1"/>
    </source>
</evidence>
<feature type="domain" description="C3H1-type" evidence="7">
    <location>
        <begin position="92"/>
        <end position="119"/>
    </location>
</feature>
<evidence type="ECO:0000256" key="6">
    <source>
        <dbReference type="SAM" id="MobiDB-lite"/>
    </source>
</evidence>
<evidence type="ECO:0000256" key="2">
    <source>
        <dbReference type="ARBA" id="ARBA00022737"/>
    </source>
</evidence>
<feature type="domain" description="C3H1-type" evidence="7">
    <location>
        <begin position="22"/>
        <end position="49"/>
    </location>
</feature>
<dbReference type="Pfam" id="PF00642">
    <property type="entry name" value="zf-CCCH"/>
    <property type="match status" value="1"/>
</dbReference>
<dbReference type="PROSITE" id="PS50103">
    <property type="entry name" value="ZF_C3H1"/>
    <property type="match status" value="2"/>
</dbReference>
<accession>A0ABN9SRZ4</accession>
<evidence type="ECO:0000313" key="9">
    <source>
        <dbReference type="Proteomes" id="UP001189429"/>
    </source>
</evidence>
<dbReference type="PANTHER" id="PTHR12547">
    <property type="entry name" value="CCCH ZINC FINGER/TIS11-RELATED"/>
    <property type="match status" value="1"/>
</dbReference>
<feature type="zinc finger region" description="C3H1-type" evidence="5">
    <location>
        <begin position="22"/>
        <end position="49"/>
    </location>
</feature>
<dbReference type="EMBL" id="CAUYUJ010012869">
    <property type="protein sequence ID" value="CAK0834715.1"/>
    <property type="molecule type" value="Genomic_DNA"/>
</dbReference>
<sequence>MTQAERPPTSRISVRKKNAHQLFKTDMCKLFQQGVCRHGESCAFAHSADEVRHKPDLTRTSMCRTVLRGGICSDALCSFAHDQASLRTTCGFFKTRMCNYARSGKCRSGAACRFAHAPEELRSLAPPAPEEQGGGSTEQAHTWARGQPAEWSAGGSGGSGDSVSSGSSVAATVETRPPRRQRRVTAEDPGGGHAGRRPPSSGSSSGYGGGVSWASRVDPDSPKAPAAAPDGRRRGAAGGRSEPCSSIGATCLKVSHVPRYLRQEDLLSRLEEKFPALRESLDFFHCPWDDRARGNRGYALLNFENVERASAFQRCWANKELRPGAGEGRLRVESARPQALAGSAGALNQELCCQPLVRDAGGALRPRHAELHGQVAQAAAAAVEAAVHRQALEARAWPRLYEVLAAALGVAGADSMLTSQSGPNPPRLWRVSRAAVSGSPWCELSDHDLQAIVLERVAEIEAMKTEQGDAEYTIKNNMGLMGSLMSVTRRVGHVPLTKAILAKTVLAKEQAQKHGEAISYAVSYVCAKERNMASSSRTDIYSAHGRGSPRRLVTKTPEKKKGAPACVDMVDSPPTVGASTLKGHVGYDALVYVIEGASGRREHPLVRGDRGFCMADLGGGEMAHVHTEMPNLLLDEKEKMLAKRASRDKAKAAAKARPRDEEYDVEDLQGEGVPAAEAPKEKINQDNINAEGLCRLTERAPPLDAACRFGSNFWRTAMLQDALYNIST</sequence>
<keyword evidence="4 5" id="KW-0862">Zinc</keyword>
<dbReference type="InterPro" id="IPR036855">
    <property type="entry name" value="Znf_CCCH_sf"/>
</dbReference>
<evidence type="ECO:0000259" key="7">
    <source>
        <dbReference type="PROSITE" id="PS50103"/>
    </source>
</evidence>
<keyword evidence="1 5" id="KW-0479">Metal-binding</keyword>
<comment type="caution">
    <text evidence="8">The sequence shown here is derived from an EMBL/GenBank/DDBJ whole genome shotgun (WGS) entry which is preliminary data.</text>
</comment>
<dbReference type="Gene3D" id="3.30.1370.210">
    <property type="match status" value="1"/>
</dbReference>